<evidence type="ECO:0000256" key="1">
    <source>
        <dbReference type="PIRSR" id="PIRSR640198-1"/>
    </source>
</evidence>
<evidence type="ECO:0000313" key="5">
    <source>
        <dbReference type="EMBL" id="EXI62854.1"/>
    </source>
</evidence>
<comment type="caution">
    <text evidence="5">The sequence shown here is derived from an EMBL/GenBank/DDBJ whole genome shotgun (WGS) entry which is preliminary data.</text>
</comment>
<accession>A0A011P903</accession>
<dbReference type="SUPFAM" id="SSF140931">
    <property type="entry name" value="Fic-like"/>
    <property type="match status" value="1"/>
</dbReference>
<gene>
    <name evidence="5" type="ORF">AK33_03705</name>
</gene>
<keyword evidence="6" id="KW-1185">Reference proteome</keyword>
<feature type="active site" evidence="1">
    <location>
        <position position="193"/>
    </location>
</feature>
<dbReference type="GO" id="GO:0005524">
    <property type="term" value="F:ATP binding"/>
    <property type="evidence" value="ECO:0007669"/>
    <property type="project" value="UniProtKB-KW"/>
</dbReference>
<evidence type="ECO:0000256" key="3">
    <source>
        <dbReference type="PIRSR" id="PIRSR640198-3"/>
    </source>
</evidence>
<sequence length="382" mass="44073">MKPTFQDFPLQLLNPRFDSDLIDVLTELEKLRTLRLIGDVHPVIFMQLKSIFHMLESLGSARIEGNHTTLADYVENHLDNQSSPSEQLEEIRNIENAMRFIDEHLQAGEPISEYFIRELHALTVMSLTREGDKTPGEYRKHKVAIAQSNHIPPDFLQVPNYMQELVEFINNNDKPKYDLMKIALAHHRFGWIHPFGNGNGRTVRLLTYALLVKYGFNVQAGGRVLNPTAVFCSDRNRYYEMLSVADNGTVEDLEKWCTYVLSGISRELQKVDKLTSQKFLNERILLPAIQYSQKRQFINEDEAKILRFSVVNSEFKAGDIGIIFPHLTANQRTYQIKKMVERGFILPLEERARIYIPNFSQSYLIRGVIDALRENGFIGGLD</sequence>
<feature type="site" description="Important for autoinhibition of adenylyltransferase activity" evidence="3">
    <location>
        <position position="64"/>
    </location>
</feature>
<dbReference type="Pfam" id="PF02661">
    <property type="entry name" value="Fic"/>
    <property type="match status" value="1"/>
</dbReference>
<dbReference type="STRING" id="1122190.GCA_000621105_01372"/>
<dbReference type="InterPro" id="IPR040198">
    <property type="entry name" value="Fido_containing"/>
</dbReference>
<keyword evidence="2" id="KW-0547">Nucleotide-binding</keyword>
<dbReference type="PANTHER" id="PTHR13504:SF38">
    <property type="entry name" value="FIDO DOMAIN-CONTAINING PROTEIN"/>
    <property type="match status" value="1"/>
</dbReference>
<organism evidence="5 6">
    <name type="scientific">Mannheimia granulomatis</name>
    <dbReference type="NCBI Taxonomy" id="85402"/>
    <lineage>
        <taxon>Bacteria</taxon>
        <taxon>Pseudomonadati</taxon>
        <taxon>Pseudomonadota</taxon>
        <taxon>Gammaproteobacteria</taxon>
        <taxon>Pasteurellales</taxon>
        <taxon>Pasteurellaceae</taxon>
        <taxon>Mannheimia</taxon>
    </lineage>
</organism>
<dbReference type="Gene3D" id="1.10.3290.10">
    <property type="entry name" value="Fido-like domain"/>
    <property type="match status" value="1"/>
</dbReference>
<dbReference type="InterPro" id="IPR003812">
    <property type="entry name" value="Fido"/>
</dbReference>
<reference evidence="5 6" key="1">
    <citation type="journal article" date="2014" name="Genome Announc.">
        <title>Genome Sequence of a Presumptive Mannheimia haemolytica Strain with an A1/A6-Cross-Reactive Serotype from a White-Tailed Deer (Odocoileus virginianus).</title>
        <authorList>
            <person name="Lawrence P.K."/>
            <person name="Bey R.F."/>
            <person name="Wiener B."/>
            <person name="Kittichotirat W."/>
            <person name="Bumgarner R.E."/>
        </authorList>
    </citation>
    <scope>NUCLEOTIDE SEQUENCE [LARGE SCALE GENOMIC DNA]</scope>
    <source>
        <strain evidence="5 6">PKL10</strain>
    </source>
</reference>
<proteinExistence type="predicted"/>
<evidence type="ECO:0000313" key="6">
    <source>
        <dbReference type="Proteomes" id="UP000054123"/>
    </source>
</evidence>
<feature type="domain" description="Fido" evidence="4">
    <location>
        <begin position="111"/>
        <end position="262"/>
    </location>
</feature>
<dbReference type="RefSeq" id="WP_042802001.1">
    <property type="nucleotide sequence ID" value="NZ_AVSP01000006.1"/>
</dbReference>
<dbReference type="Proteomes" id="UP000054123">
    <property type="component" value="Unassembled WGS sequence"/>
</dbReference>
<evidence type="ECO:0000256" key="2">
    <source>
        <dbReference type="PIRSR" id="PIRSR640198-2"/>
    </source>
</evidence>
<dbReference type="PATRIC" id="fig|1450449.3.peg.713"/>
<protein>
    <submittedName>
        <fullName evidence="5">Fic/DOC family protein</fullName>
    </submittedName>
</protein>
<feature type="binding site" evidence="2">
    <location>
        <begin position="238"/>
        <end position="239"/>
    </location>
    <ligand>
        <name>ATP</name>
        <dbReference type="ChEBI" id="CHEBI:30616"/>
    </ligand>
</feature>
<dbReference type="InterPro" id="IPR036597">
    <property type="entry name" value="Fido-like_dom_sf"/>
</dbReference>
<dbReference type="PROSITE" id="PS51459">
    <property type="entry name" value="FIDO"/>
    <property type="match status" value="1"/>
</dbReference>
<dbReference type="AlphaFoldDB" id="A0A011P903"/>
<dbReference type="EMBL" id="JANJ01000002">
    <property type="protein sequence ID" value="EXI62854.1"/>
    <property type="molecule type" value="Genomic_DNA"/>
</dbReference>
<dbReference type="PANTHER" id="PTHR13504">
    <property type="entry name" value="FIDO DOMAIN-CONTAINING PROTEIN DDB_G0283145"/>
    <property type="match status" value="1"/>
</dbReference>
<evidence type="ECO:0000259" key="4">
    <source>
        <dbReference type="PROSITE" id="PS51459"/>
    </source>
</evidence>
<dbReference type="OrthoDB" id="9807853at2"/>
<name>A0A011P903_9PAST</name>
<keyword evidence="2" id="KW-0067">ATP-binding</keyword>